<reference evidence="11" key="5">
    <citation type="submission" date="2025-09" db="UniProtKB">
        <authorList>
            <consortium name="Ensembl"/>
        </authorList>
    </citation>
    <scope>IDENTIFICATION</scope>
</reference>
<dbReference type="Proteomes" id="UP000314986">
    <property type="component" value="Unassembled WGS sequence"/>
</dbReference>
<dbReference type="GeneID" id="103190264"/>
<dbReference type="SUPFAM" id="SSF57501">
    <property type="entry name" value="Cystine-knot cytokines"/>
    <property type="match status" value="1"/>
</dbReference>
<evidence type="ECO:0000256" key="1">
    <source>
        <dbReference type="ARBA" id="ARBA00004613"/>
    </source>
</evidence>
<comment type="similarity">
    <text evidence="2 8">Belongs to the TGF-beta family.</text>
</comment>
<feature type="signal peptide" evidence="9">
    <location>
        <begin position="1"/>
        <end position="21"/>
    </location>
</feature>
<feature type="domain" description="TGF-beta family profile" evidence="10">
    <location>
        <begin position="303"/>
        <end position="421"/>
    </location>
</feature>
<proteinExistence type="inferred from homology"/>
<dbReference type="GO" id="GO:0005125">
    <property type="term" value="F:cytokine activity"/>
    <property type="evidence" value="ECO:0007669"/>
    <property type="project" value="TreeGrafter"/>
</dbReference>
<accession>A0A4W3HDU4</accession>
<gene>
    <name evidence="11" type="primary">LOC103190264</name>
</gene>
<dbReference type="PROSITE" id="PS00250">
    <property type="entry name" value="TGF_BETA_1"/>
    <property type="match status" value="1"/>
</dbReference>
<keyword evidence="4 9" id="KW-0732">Signal</keyword>
<dbReference type="InterPro" id="IPR001111">
    <property type="entry name" value="TGF-b_propeptide"/>
</dbReference>
<evidence type="ECO:0000256" key="8">
    <source>
        <dbReference type="RuleBase" id="RU000354"/>
    </source>
</evidence>
<evidence type="ECO:0000256" key="4">
    <source>
        <dbReference type="ARBA" id="ARBA00022729"/>
    </source>
</evidence>
<feature type="chain" id="PRO_5021365301" evidence="9">
    <location>
        <begin position="22"/>
        <end position="421"/>
    </location>
</feature>
<dbReference type="PANTHER" id="PTHR11848:SF39">
    <property type="entry name" value="BONE MORPHOGENETIC PROTEIN 10"/>
    <property type="match status" value="1"/>
</dbReference>
<dbReference type="Pfam" id="PF00688">
    <property type="entry name" value="TGFb_propeptide"/>
    <property type="match status" value="1"/>
</dbReference>
<evidence type="ECO:0000313" key="11">
    <source>
        <dbReference type="Ensembl" id="ENSCMIP00000013505.1"/>
    </source>
</evidence>
<keyword evidence="6" id="KW-1015">Disulfide bond</keyword>
<dbReference type="SMART" id="SM00204">
    <property type="entry name" value="TGFB"/>
    <property type="match status" value="1"/>
</dbReference>
<dbReference type="FunFam" id="2.10.90.10:FF:000001">
    <property type="entry name" value="Bone morphogenetic protein 4"/>
    <property type="match status" value="1"/>
</dbReference>
<evidence type="ECO:0000313" key="12">
    <source>
        <dbReference type="Proteomes" id="UP000314986"/>
    </source>
</evidence>
<dbReference type="Ensembl" id="ENSCMIT00000013802.1">
    <property type="protein sequence ID" value="ENSCMIP00000013505.1"/>
    <property type="gene ID" value="ENSCMIG00000006766.1"/>
</dbReference>
<keyword evidence="3" id="KW-0964">Secreted</keyword>
<comment type="subcellular location">
    <subcellularLocation>
        <location evidence="1">Secreted</location>
    </subcellularLocation>
</comment>
<dbReference type="PROSITE" id="PS51362">
    <property type="entry name" value="TGF_BETA_2"/>
    <property type="match status" value="1"/>
</dbReference>
<dbReference type="InterPro" id="IPR017948">
    <property type="entry name" value="TGFb_CS"/>
</dbReference>
<organism evidence="11 12">
    <name type="scientific">Callorhinchus milii</name>
    <name type="common">Ghost shark</name>
    <dbReference type="NCBI Taxonomy" id="7868"/>
    <lineage>
        <taxon>Eukaryota</taxon>
        <taxon>Metazoa</taxon>
        <taxon>Chordata</taxon>
        <taxon>Craniata</taxon>
        <taxon>Vertebrata</taxon>
        <taxon>Chondrichthyes</taxon>
        <taxon>Holocephali</taxon>
        <taxon>Chimaeriformes</taxon>
        <taxon>Callorhinchidae</taxon>
        <taxon>Callorhinchus</taxon>
    </lineage>
</organism>
<dbReference type="Gene3D" id="2.60.120.970">
    <property type="match status" value="1"/>
</dbReference>
<dbReference type="Gene3D" id="2.10.90.10">
    <property type="entry name" value="Cystine-knot cytokines"/>
    <property type="match status" value="1"/>
</dbReference>
<dbReference type="GO" id="GO:0008083">
    <property type="term" value="F:growth factor activity"/>
    <property type="evidence" value="ECO:0007669"/>
    <property type="project" value="UniProtKB-KW"/>
</dbReference>
<evidence type="ECO:0000256" key="7">
    <source>
        <dbReference type="ARBA" id="ARBA00023180"/>
    </source>
</evidence>
<dbReference type="GeneTree" id="ENSGT00940000156279"/>
<sequence>MDVFSVKLLACLCAWLPLSACSPIYTWEDAREDEGRYLLEDDYQENSAVDFNSLLEHMKGQFLKSLNLSGNRPVQQATALEPPEYMVDLYNRFANDKSSMPSSNIVRSFRNEDMASVPNQTNGVRKHSLLFNVSIPQHEEVTMAELRLYTLVDADRRIYDGVDRKVTVYEFPEGEGDGGSGKASFDQGKLASRQTYGADSGWETFDVTKAVLGWSKSDQTTHRLEVHIESMESEEYKQRNLGVAVELDPQHVPLLIVYSDDRNSLKKEAIEELGEIISHEKDVAFKNVNAGNIRVSLNEGALLQRRSNMLYDTSSRTRRNAKRNYCKRSPLYVEFKEIGWDSWIIAPTGYEAYECKGLCYYPLTEQVTPTQHAIVQTLVNHHNPKVAAKACCVPTKLEPISILYLDDAGVVTYKFKYEAHH</sequence>
<keyword evidence="5 8" id="KW-0339">Growth factor</keyword>
<evidence type="ECO:0000256" key="9">
    <source>
        <dbReference type="SAM" id="SignalP"/>
    </source>
</evidence>
<reference evidence="12" key="3">
    <citation type="journal article" date="2014" name="Nature">
        <title>Elephant shark genome provides unique insights into gnathostome evolution.</title>
        <authorList>
            <consortium name="International Elephant Shark Genome Sequencing Consortium"/>
            <person name="Venkatesh B."/>
            <person name="Lee A.P."/>
            <person name="Ravi V."/>
            <person name="Maurya A.K."/>
            <person name="Lian M.M."/>
            <person name="Swann J.B."/>
            <person name="Ohta Y."/>
            <person name="Flajnik M.F."/>
            <person name="Sutoh Y."/>
            <person name="Kasahara M."/>
            <person name="Hoon S."/>
            <person name="Gangu V."/>
            <person name="Roy S.W."/>
            <person name="Irimia M."/>
            <person name="Korzh V."/>
            <person name="Kondrychyn I."/>
            <person name="Lim Z.W."/>
            <person name="Tay B.H."/>
            <person name="Tohari S."/>
            <person name="Kong K.W."/>
            <person name="Ho S."/>
            <person name="Lorente-Galdos B."/>
            <person name="Quilez J."/>
            <person name="Marques-Bonet T."/>
            <person name="Raney B.J."/>
            <person name="Ingham P.W."/>
            <person name="Tay A."/>
            <person name="Hillier L.W."/>
            <person name="Minx P."/>
            <person name="Boehm T."/>
            <person name="Wilson R.K."/>
            <person name="Brenner S."/>
            <person name="Warren W.C."/>
        </authorList>
    </citation>
    <scope>NUCLEOTIDE SEQUENCE [LARGE SCALE GENOMIC DNA]</scope>
</reference>
<dbReference type="InterPro" id="IPR001839">
    <property type="entry name" value="TGF-b_C"/>
</dbReference>
<evidence type="ECO:0000256" key="2">
    <source>
        <dbReference type="ARBA" id="ARBA00006656"/>
    </source>
</evidence>
<evidence type="ECO:0000256" key="5">
    <source>
        <dbReference type="ARBA" id="ARBA00023030"/>
    </source>
</evidence>
<name>A0A4W3HDU4_CALMI</name>
<dbReference type="PANTHER" id="PTHR11848">
    <property type="entry name" value="TGF-BETA FAMILY"/>
    <property type="match status" value="1"/>
</dbReference>
<evidence type="ECO:0000256" key="3">
    <source>
        <dbReference type="ARBA" id="ARBA00022525"/>
    </source>
</evidence>
<reference evidence="12" key="2">
    <citation type="journal article" date="2007" name="PLoS Biol.">
        <title>Survey sequencing and comparative analysis of the elephant shark (Callorhinchus milii) genome.</title>
        <authorList>
            <person name="Venkatesh B."/>
            <person name="Kirkness E.F."/>
            <person name="Loh Y.H."/>
            <person name="Halpern A.L."/>
            <person name="Lee A.P."/>
            <person name="Johnson J."/>
            <person name="Dandona N."/>
            <person name="Viswanathan L.D."/>
            <person name="Tay A."/>
            <person name="Venter J.C."/>
            <person name="Strausberg R.L."/>
            <person name="Brenner S."/>
        </authorList>
    </citation>
    <scope>NUCLEOTIDE SEQUENCE [LARGE SCALE GENOMIC DNA]</scope>
</reference>
<dbReference type="GO" id="GO:0005615">
    <property type="term" value="C:extracellular space"/>
    <property type="evidence" value="ECO:0007669"/>
    <property type="project" value="TreeGrafter"/>
</dbReference>
<protein>
    <submittedName>
        <fullName evidence="11">Bone morphogenetic protein 10</fullName>
    </submittedName>
</protein>
<reference evidence="11" key="4">
    <citation type="submission" date="2025-08" db="UniProtKB">
        <authorList>
            <consortium name="Ensembl"/>
        </authorList>
    </citation>
    <scope>IDENTIFICATION</scope>
</reference>
<evidence type="ECO:0000259" key="10">
    <source>
        <dbReference type="PROSITE" id="PS51362"/>
    </source>
</evidence>
<evidence type="ECO:0000256" key="6">
    <source>
        <dbReference type="ARBA" id="ARBA00023157"/>
    </source>
</evidence>
<dbReference type="Pfam" id="PF00019">
    <property type="entry name" value="TGF_beta"/>
    <property type="match status" value="1"/>
</dbReference>
<keyword evidence="12" id="KW-1185">Reference proteome</keyword>
<keyword evidence="7" id="KW-0325">Glycoprotein</keyword>
<dbReference type="InterPro" id="IPR029034">
    <property type="entry name" value="Cystine-knot_cytokine"/>
</dbReference>
<dbReference type="GO" id="GO:0030509">
    <property type="term" value="P:BMP signaling pathway"/>
    <property type="evidence" value="ECO:0007669"/>
    <property type="project" value="TreeGrafter"/>
</dbReference>
<reference evidence="12" key="1">
    <citation type="journal article" date="2006" name="Science">
        <title>Ancient noncoding elements conserved in the human genome.</title>
        <authorList>
            <person name="Venkatesh B."/>
            <person name="Kirkness E.F."/>
            <person name="Loh Y.H."/>
            <person name="Halpern A.L."/>
            <person name="Lee A.P."/>
            <person name="Johnson J."/>
            <person name="Dandona N."/>
            <person name="Viswanathan L.D."/>
            <person name="Tay A."/>
            <person name="Venter J.C."/>
            <person name="Strausberg R.L."/>
            <person name="Brenner S."/>
        </authorList>
    </citation>
    <scope>NUCLEOTIDE SEQUENCE [LARGE SCALE GENOMIC DNA]</scope>
</reference>
<dbReference type="OrthoDB" id="5987191at2759"/>
<dbReference type="AlphaFoldDB" id="A0A4W3HDU4"/>
<dbReference type="InterPro" id="IPR015615">
    <property type="entry name" value="TGF-beta-rel"/>
</dbReference>